<name>A0ABV5FU26_9MICC</name>
<accession>A0ABV5FU26</accession>
<evidence type="ECO:0000313" key="1">
    <source>
        <dbReference type="EMBL" id="MFB9070164.1"/>
    </source>
</evidence>
<comment type="caution">
    <text evidence="1">The sequence shown here is derived from an EMBL/GenBank/DDBJ whole genome shotgun (WGS) entry which is preliminary data.</text>
</comment>
<dbReference type="Proteomes" id="UP001589575">
    <property type="component" value="Unassembled WGS sequence"/>
</dbReference>
<protein>
    <submittedName>
        <fullName evidence="1">Uncharacterized protein</fullName>
    </submittedName>
</protein>
<proteinExistence type="predicted"/>
<dbReference type="EMBL" id="JBHMFI010000001">
    <property type="protein sequence ID" value="MFB9070164.1"/>
    <property type="molecule type" value="Genomic_DNA"/>
</dbReference>
<keyword evidence="2" id="KW-1185">Reference proteome</keyword>
<reference evidence="1 2" key="1">
    <citation type="submission" date="2024-09" db="EMBL/GenBank/DDBJ databases">
        <authorList>
            <person name="Sun Q."/>
            <person name="Mori K."/>
        </authorList>
    </citation>
    <scope>NUCLEOTIDE SEQUENCE [LARGE SCALE GENOMIC DNA]</scope>
    <source>
        <strain evidence="1 2">CCM 7609</strain>
    </source>
</reference>
<sequence length="107" mass="11594">MRTVLLQRPDREHEHWGRATEGLRADVRPGGVSESHRCSPPAFLGFPGFPGLARCSWFSCGPAPRDSNRVDSCAATPCSSRSRSTIAAKAVSMKVERSVSGEGIHCR</sequence>
<organism evidence="1 2">
    <name type="scientific">Citricoccus parietis</name>
    <dbReference type="NCBI Taxonomy" id="592307"/>
    <lineage>
        <taxon>Bacteria</taxon>
        <taxon>Bacillati</taxon>
        <taxon>Actinomycetota</taxon>
        <taxon>Actinomycetes</taxon>
        <taxon>Micrococcales</taxon>
        <taxon>Micrococcaceae</taxon>
        <taxon>Citricoccus</taxon>
    </lineage>
</organism>
<gene>
    <name evidence="1" type="ORF">ACFFX0_02730</name>
</gene>
<evidence type="ECO:0000313" key="2">
    <source>
        <dbReference type="Proteomes" id="UP001589575"/>
    </source>
</evidence>